<dbReference type="SUPFAM" id="SSF46785">
    <property type="entry name" value="Winged helix' DNA-binding domain"/>
    <property type="match status" value="1"/>
</dbReference>
<dbReference type="Pfam" id="PF13545">
    <property type="entry name" value="HTH_Crp_2"/>
    <property type="match status" value="1"/>
</dbReference>
<keyword evidence="2" id="KW-0238">DNA-binding</keyword>
<dbReference type="PROSITE" id="PS50042">
    <property type="entry name" value="CNMP_BINDING_3"/>
    <property type="match status" value="1"/>
</dbReference>
<dbReference type="SUPFAM" id="SSF51206">
    <property type="entry name" value="cAMP-binding domain-like"/>
    <property type="match status" value="1"/>
</dbReference>
<dbReference type="GO" id="GO:0003677">
    <property type="term" value="F:DNA binding"/>
    <property type="evidence" value="ECO:0007669"/>
    <property type="project" value="UniProtKB-KW"/>
</dbReference>
<keyword evidence="3" id="KW-0804">Transcription</keyword>
<dbReference type="CDD" id="cd00038">
    <property type="entry name" value="CAP_ED"/>
    <property type="match status" value="1"/>
</dbReference>
<dbReference type="InterPro" id="IPR018720">
    <property type="entry name" value="DUF2249"/>
</dbReference>
<dbReference type="AlphaFoldDB" id="E6PHZ1"/>
<dbReference type="Gene3D" id="2.60.120.10">
    <property type="entry name" value="Jelly Rolls"/>
    <property type="match status" value="1"/>
</dbReference>
<sequence>MFDEEIAFEVDVRLLPTWRRHARIVASFDALAIGEAMRIVSDHEPRPLKGDFERLRPGQFVWLQSMLGNDIWEVLLRRITESPIETLAHLLARSALFSVAKATTIEALERSATRREIARNESLCEQGTPWPHLGLVLRGGLRAIVTSPLGREHALYDVLSGESFGILDTIDGGVASARLIGITESTHVAIFPRSVVRTILQDDLRVARAVNAQLAQRLRMVIDRFTAQTSLPTIGRVATALLPHASPAAGLSKALPSLDGVTQGDLAVAAGTVKEVVNRSLAELEAGGAIERIAGRIVRLNRESLTQIVANAFPGEAAG</sequence>
<dbReference type="EMBL" id="CABL01000019">
    <property type="protein sequence ID" value="CBH76081.1"/>
    <property type="molecule type" value="Genomic_DNA"/>
</dbReference>
<dbReference type="Pfam" id="PF10006">
    <property type="entry name" value="DUF2249"/>
    <property type="match status" value="1"/>
</dbReference>
<dbReference type="GO" id="GO:0003700">
    <property type="term" value="F:DNA-binding transcription factor activity"/>
    <property type="evidence" value="ECO:0007669"/>
    <property type="project" value="TreeGrafter"/>
</dbReference>
<evidence type="ECO:0000259" key="4">
    <source>
        <dbReference type="PROSITE" id="PS50042"/>
    </source>
</evidence>
<dbReference type="InterPro" id="IPR036390">
    <property type="entry name" value="WH_DNA-bd_sf"/>
</dbReference>
<accession>E6PHZ1</accession>
<evidence type="ECO:0000256" key="1">
    <source>
        <dbReference type="ARBA" id="ARBA00023015"/>
    </source>
</evidence>
<organism evidence="5">
    <name type="scientific">mine drainage metagenome</name>
    <dbReference type="NCBI Taxonomy" id="410659"/>
    <lineage>
        <taxon>unclassified sequences</taxon>
        <taxon>metagenomes</taxon>
        <taxon>ecological metagenomes</taxon>
    </lineage>
</organism>
<dbReference type="GO" id="GO:0005829">
    <property type="term" value="C:cytosol"/>
    <property type="evidence" value="ECO:0007669"/>
    <property type="project" value="TreeGrafter"/>
</dbReference>
<reference evidence="5" key="1">
    <citation type="submission" date="2009-10" db="EMBL/GenBank/DDBJ databases">
        <title>Diversity of trophic interactions inside an arsenic-rich microbial ecosystem.</title>
        <authorList>
            <person name="Bertin P.N."/>
            <person name="Heinrich-Salmeron A."/>
            <person name="Pelletier E."/>
            <person name="Goulhen-Chollet F."/>
            <person name="Arsene-Ploetze F."/>
            <person name="Gallien S."/>
            <person name="Calteau A."/>
            <person name="Vallenet D."/>
            <person name="Casiot C."/>
            <person name="Chane-Woon-Ming B."/>
            <person name="Giloteaux L."/>
            <person name="Barakat M."/>
            <person name="Bonnefoy V."/>
            <person name="Bruneel O."/>
            <person name="Chandler M."/>
            <person name="Cleiss J."/>
            <person name="Duran R."/>
            <person name="Elbaz-Poulichet F."/>
            <person name="Fonknechten N."/>
            <person name="Lauga B."/>
            <person name="Mornico D."/>
            <person name="Ortet P."/>
            <person name="Schaeffer C."/>
            <person name="Siguier P."/>
            <person name="Alexander Thil Smith A."/>
            <person name="Van Dorsselaer A."/>
            <person name="Weissenbach J."/>
            <person name="Medigue C."/>
            <person name="Le Paslier D."/>
        </authorList>
    </citation>
    <scope>NUCLEOTIDE SEQUENCE</scope>
</reference>
<keyword evidence="1" id="KW-0805">Transcription regulation</keyword>
<feature type="domain" description="Cyclic nucleotide-binding" evidence="4">
    <location>
        <begin position="96"/>
        <end position="217"/>
    </location>
</feature>
<gene>
    <name evidence="5" type="ORF">CARN1_0561</name>
</gene>
<dbReference type="InterPro" id="IPR012318">
    <property type="entry name" value="HTH_CRP"/>
</dbReference>
<name>E6PHZ1_9ZZZZ</name>
<dbReference type="Gene3D" id="1.10.10.10">
    <property type="entry name" value="Winged helix-like DNA-binding domain superfamily/Winged helix DNA-binding domain"/>
    <property type="match status" value="1"/>
</dbReference>
<dbReference type="InterPro" id="IPR050397">
    <property type="entry name" value="Env_Response_Regulators"/>
</dbReference>
<dbReference type="PANTHER" id="PTHR24567">
    <property type="entry name" value="CRP FAMILY TRANSCRIPTIONAL REGULATORY PROTEIN"/>
    <property type="match status" value="1"/>
</dbReference>
<evidence type="ECO:0000256" key="3">
    <source>
        <dbReference type="ARBA" id="ARBA00023163"/>
    </source>
</evidence>
<dbReference type="InterPro" id="IPR036388">
    <property type="entry name" value="WH-like_DNA-bd_sf"/>
</dbReference>
<proteinExistence type="predicted"/>
<dbReference type="Pfam" id="PF00027">
    <property type="entry name" value="cNMP_binding"/>
    <property type="match status" value="1"/>
</dbReference>
<dbReference type="InterPro" id="IPR000595">
    <property type="entry name" value="cNMP-bd_dom"/>
</dbReference>
<evidence type="ECO:0000256" key="2">
    <source>
        <dbReference type="ARBA" id="ARBA00023125"/>
    </source>
</evidence>
<dbReference type="InterPro" id="IPR014710">
    <property type="entry name" value="RmlC-like_jellyroll"/>
</dbReference>
<dbReference type="PANTHER" id="PTHR24567:SF26">
    <property type="entry name" value="REGULATORY PROTEIN YEIL"/>
    <property type="match status" value="1"/>
</dbReference>
<protein>
    <recommendedName>
        <fullName evidence="4">Cyclic nucleotide-binding domain-containing protein</fullName>
    </recommendedName>
</protein>
<evidence type="ECO:0000313" key="5">
    <source>
        <dbReference type="EMBL" id="CBH76081.1"/>
    </source>
</evidence>
<dbReference type="InterPro" id="IPR018490">
    <property type="entry name" value="cNMP-bd_dom_sf"/>
</dbReference>
<comment type="caution">
    <text evidence="5">The sequence shown here is derived from an EMBL/GenBank/DDBJ whole genome shotgun (WGS) entry which is preliminary data.</text>
</comment>